<sequence length="83" mass="9265">MSGGFRISVLTNSCSAGELARESFKSCSGLRKKEGEKTSARLETSILVNDAFFSWAKKFKNLKMYTHVLRLSSDSLLITRWAA</sequence>
<proteinExistence type="predicted"/>
<evidence type="ECO:0000313" key="1">
    <source>
        <dbReference type="EMBL" id="OLY84212.1"/>
    </source>
</evidence>
<comment type="caution">
    <text evidence="1">The sequence shown here is derived from an EMBL/GenBank/DDBJ whole genome shotgun (WGS) entry which is preliminary data.</text>
</comment>
<keyword evidence="2" id="KW-1185">Reference proteome</keyword>
<reference evidence="1 2" key="1">
    <citation type="journal article" date="2016" name="Mol. Biol. Evol.">
        <title>Genome-Wide Survey of Gut Fungi (Harpellales) Reveals the First Horizontally Transferred Ubiquitin Gene from a Mosquito Host.</title>
        <authorList>
            <person name="Wang Y."/>
            <person name="White M.M."/>
            <person name="Kvist S."/>
            <person name="Moncalvo J.M."/>
        </authorList>
    </citation>
    <scope>NUCLEOTIDE SEQUENCE [LARGE SCALE GENOMIC DNA]</scope>
    <source>
        <strain evidence="1 2">ALG-7-W6</strain>
    </source>
</reference>
<name>A0A1R0H4R3_9FUNG</name>
<accession>A0A1R0H4R3</accession>
<organism evidence="1 2">
    <name type="scientific">Smittium mucronatum</name>
    <dbReference type="NCBI Taxonomy" id="133383"/>
    <lineage>
        <taxon>Eukaryota</taxon>
        <taxon>Fungi</taxon>
        <taxon>Fungi incertae sedis</taxon>
        <taxon>Zoopagomycota</taxon>
        <taxon>Kickxellomycotina</taxon>
        <taxon>Harpellomycetes</taxon>
        <taxon>Harpellales</taxon>
        <taxon>Legeriomycetaceae</taxon>
        <taxon>Smittium</taxon>
    </lineage>
</organism>
<protein>
    <submittedName>
        <fullName evidence="1">Uncharacterized protein</fullName>
    </submittedName>
</protein>
<gene>
    <name evidence="1" type="ORF">AYI68_g1631</name>
</gene>
<dbReference type="AlphaFoldDB" id="A0A1R0H4R3"/>
<dbReference type="EMBL" id="LSSL01000581">
    <property type="protein sequence ID" value="OLY84212.1"/>
    <property type="molecule type" value="Genomic_DNA"/>
</dbReference>
<dbReference type="Proteomes" id="UP000187455">
    <property type="component" value="Unassembled WGS sequence"/>
</dbReference>
<evidence type="ECO:0000313" key="2">
    <source>
        <dbReference type="Proteomes" id="UP000187455"/>
    </source>
</evidence>